<evidence type="ECO:0000256" key="4">
    <source>
        <dbReference type="ARBA" id="ARBA00022989"/>
    </source>
</evidence>
<dbReference type="PANTHER" id="PTHR23302">
    <property type="entry name" value="TRANSMEMBRANE CHANNEL-RELATED"/>
    <property type="match status" value="1"/>
</dbReference>
<feature type="transmembrane region" description="Helical" evidence="6">
    <location>
        <begin position="280"/>
        <end position="307"/>
    </location>
</feature>
<comment type="similarity">
    <text evidence="2">Belongs to the TMC family.</text>
</comment>
<evidence type="ECO:0000256" key="1">
    <source>
        <dbReference type="ARBA" id="ARBA00004141"/>
    </source>
</evidence>
<evidence type="ECO:0000256" key="6">
    <source>
        <dbReference type="SAM" id="Phobius"/>
    </source>
</evidence>
<feature type="transmembrane region" description="Helical" evidence="6">
    <location>
        <begin position="145"/>
        <end position="164"/>
    </location>
</feature>
<gene>
    <name evidence="8" type="ORF">NP493_1000g00011</name>
</gene>
<sequence>MWETLQLLVVWRGSFKEIEGQHGSSTTSYFTVLRWLMFLNLFVTVVTLGAIVLPQVFFQPSTFLETMGNTTDLTDFQETAKNCSNVYINQMDNVTEKESIVDKVLAVIQGTGFMERTVLFAGFYFSKTYKMVGDDEDQSYNMPLAFLLTMAAYFFVTLILMILYTGDGVKEQLLASGEQFNQYFNKIFSAWDYTLMQKKASDQKQHDLCRAFKNDLEQIQEKKRRKGMNTLQKARVYLARICVNLVVLAFWAGAGYLIYMVVTVWSKQLLDKDTVKDSEILKLIVEFLPSLTITILNVFIPTLFYMLARVEDLTPDSEVEITVIRSVVLRLASIIVLVVSLQTKISECRSDDEEEEQKNKMCHNCQETQCWETYVGGQFYKLVVMDFFVTVITTLAEFLRGAIAKALGKDSFVGKLIGLKEFDLPKNVLDIVYSQTICWIGAFFCPLIPAITVVKFFLYFYLKKWTLLKNYAKSPKAYRASKTNTFFMAVLLGSFVLCAIVMAYVVGRMQPSVSCGPWRVYTKEDYFMYMSVSDIVSTAPQLWQTILTFLTSWLFYVPMLIVMRYEQIM</sequence>
<dbReference type="AlphaFoldDB" id="A0AAD9KII8"/>
<feature type="domain" description="TMC" evidence="7">
    <location>
        <begin position="370"/>
        <end position="481"/>
    </location>
</feature>
<feature type="transmembrane region" description="Helical" evidence="6">
    <location>
        <begin position="542"/>
        <end position="563"/>
    </location>
</feature>
<evidence type="ECO:0000256" key="5">
    <source>
        <dbReference type="ARBA" id="ARBA00023136"/>
    </source>
</evidence>
<evidence type="ECO:0000259" key="7">
    <source>
        <dbReference type="Pfam" id="PF07810"/>
    </source>
</evidence>
<feature type="transmembrane region" description="Helical" evidence="6">
    <location>
        <begin position="439"/>
        <end position="462"/>
    </location>
</feature>
<feature type="transmembrane region" description="Helical" evidence="6">
    <location>
        <begin position="35"/>
        <end position="58"/>
    </location>
</feature>
<evidence type="ECO:0000313" key="8">
    <source>
        <dbReference type="EMBL" id="KAK2172021.1"/>
    </source>
</evidence>
<comment type="subcellular location">
    <subcellularLocation>
        <location evidence="1">Membrane</location>
        <topology evidence="1">Multi-pass membrane protein</topology>
    </subcellularLocation>
</comment>
<feature type="transmembrane region" description="Helical" evidence="6">
    <location>
        <begin position="237"/>
        <end position="260"/>
    </location>
</feature>
<keyword evidence="9" id="KW-1185">Reference proteome</keyword>
<keyword evidence="3 6" id="KW-0812">Transmembrane</keyword>
<proteinExistence type="inferred from homology"/>
<dbReference type="InterPro" id="IPR012496">
    <property type="entry name" value="TMC_dom"/>
</dbReference>
<organism evidence="8 9">
    <name type="scientific">Ridgeia piscesae</name>
    <name type="common">Tubeworm</name>
    <dbReference type="NCBI Taxonomy" id="27915"/>
    <lineage>
        <taxon>Eukaryota</taxon>
        <taxon>Metazoa</taxon>
        <taxon>Spiralia</taxon>
        <taxon>Lophotrochozoa</taxon>
        <taxon>Annelida</taxon>
        <taxon>Polychaeta</taxon>
        <taxon>Sedentaria</taxon>
        <taxon>Canalipalpata</taxon>
        <taxon>Sabellida</taxon>
        <taxon>Siboglinidae</taxon>
        <taxon>Ridgeia</taxon>
    </lineage>
</organism>
<name>A0AAD9KII8_RIDPI</name>
<evidence type="ECO:0000313" key="9">
    <source>
        <dbReference type="Proteomes" id="UP001209878"/>
    </source>
</evidence>
<dbReference type="GO" id="GO:0008381">
    <property type="term" value="F:mechanosensitive monoatomic ion channel activity"/>
    <property type="evidence" value="ECO:0007669"/>
    <property type="project" value="TreeGrafter"/>
</dbReference>
<evidence type="ECO:0000256" key="2">
    <source>
        <dbReference type="ARBA" id="ARBA00006510"/>
    </source>
</evidence>
<feature type="transmembrane region" description="Helical" evidence="6">
    <location>
        <begin position="483"/>
        <end position="506"/>
    </location>
</feature>
<reference evidence="8" key="1">
    <citation type="journal article" date="2023" name="Mol. Biol. Evol.">
        <title>Third-Generation Sequencing Reveals the Adaptive Role of the Epigenome in Three Deep-Sea Polychaetes.</title>
        <authorList>
            <person name="Perez M."/>
            <person name="Aroh O."/>
            <person name="Sun Y."/>
            <person name="Lan Y."/>
            <person name="Juniper S.K."/>
            <person name="Young C.R."/>
            <person name="Angers B."/>
            <person name="Qian P.Y."/>
        </authorList>
    </citation>
    <scope>NUCLEOTIDE SEQUENCE</scope>
    <source>
        <strain evidence="8">R07B-5</strain>
    </source>
</reference>
<dbReference type="GO" id="GO:0005886">
    <property type="term" value="C:plasma membrane"/>
    <property type="evidence" value="ECO:0007669"/>
    <property type="project" value="InterPro"/>
</dbReference>
<comment type="caution">
    <text evidence="8">The sequence shown here is derived from an EMBL/GenBank/DDBJ whole genome shotgun (WGS) entry which is preliminary data.</text>
</comment>
<dbReference type="Proteomes" id="UP001209878">
    <property type="component" value="Unassembled WGS sequence"/>
</dbReference>
<accession>A0AAD9KII8</accession>
<protein>
    <recommendedName>
        <fullName evidence="7">TMC domain-containing protein</fullName>
    </recommendedName>
</protein>
<keyword evidence="5 6" id="KW-0472">Membrane</keyword>
<keyword evidence="4 6" id="KW-1133">Transmembrane helix</keyword>
<dbReference type="EMBL" id="JAODUO010001000">
    <property type="protein sequence ID" value="KAK2172021.1"/>
    <property type="molecule type" value="Genomic_DNA"/>
</dbReference>
<dbReference type="InterPro" id="IPR038900">
    <property type="entry name" value="TMC"/>
</dbReference>
<evidence type="ECO:0000256" key="3">
    <source>
        <dbReference type="ARBA" id="ARBA00022692"/>
    </source>
</evidence>
<dbReference type="PANTHER" id="PTHR23302:SF24">
    <property type="entry name" value="TMC DOMAIN-CONTAINING PROTEIN"/>
    <property type="match status" value="1"/>
</dbReference>
<dbReference type="Pfam" id="PF07810">
    <property type="entry name" value="TMC"/>
    <property type="match status" value="1"/>
</dbReference>